<proteinExistence type="predicted"/>
<name>A0ACB8YH89_ARCLA</name>
<keyword evidence="2" id="KW-1185">Reference proteome</keyword>
<sequence>MIVPRARTGLVSRFVAVHVNQMAEVYRRERATMEEKICATQNRHQPHYPSSLVFNPTEDEDEEHKTNRLWLSRRIDYGFNLTEDEDDE</sequence>
<evidence type="ECO:0000313" key="1">
    <source>
        <dbReference type="EMBL" id="KAI3685087.1"/>
    </source>
</evidence>
<gene>
    <name evidence="1" type="ORF">L6452_34320</name>
</gene>
<reference evidence="1 2" key="2">
    <citation type="journal article" date="2022" name="Mol. Ecol. Resour.">
        <title>The genomes of chicory, endive, great burdock and yacon provide insights into Asteraceae paleo-polyploidization history and plant inulin production.</title>
        <authorList>
            <person name="Fan W."/>
            <person name="Wang S."/>
            <person name="Wang H."/>
            <person name="Wang A."/>
            <person name="Jiang F."/>
            <person name="Liu H."/>
            <person name="Zhao H."/>
            <person name="Xu D."/>
            <person name="Zhang Y."/>
        </authorList>
    </citation>
    <scope>NUCLEOTIDE SEQUENCE [LARGE SCALE GENOMIC DNA]</scope>
    <source>
        <strain evidence="2">cv. Niubang</strain>
    </source>
</reference>
<dbReference type="EMBL" id="CM042058">
    <property type="protein sequence ID" value="KAI3685087.1"/>
    <property type="molecule type" value="Genomic_DNA"/>
</dbReference>
<evidence type="ECO:0000313" key="2">
    <source>
        <dbReference type="Proteomes" id="UP001055879"/>
    </source>
</evidence>
<dbReference type="Proteomes" id="UP001055879">
    <property type="component" value="Linkage Group LG12"/>
</dbReference>
<organism evidence="1 2">
    <name type="scientific">Arctium lappa</name>
    <name type="common">Greater burdock</name>
    <name type="synonym">Lappa major</name>
    <dbReference type="NCBI Taxonomy" id="4217"/>
    <lineage>
        <taxon>Eukaryota</taxon>
        <taxon>Viridiplantae</taxon>
        <taxon>Streptophyta</taxon>
        <taxon>Embryophyta</taxon>
        <taxon>Tracheophyta</taxon>
        <taxon>Spermatophyta</taxon>
        <taxon>Magnoliopsida</taxon>
        <taxon>eudicotyledons</taxon>
        <taxon>Gunneridae</taxon>
        <taxon>Pentapetalae</taxon>
        <taxon>asterids</taxon>
        <taxon>campanulids</taxon>
        <taxon>Asterales</taxon>
        <taxon>Asteraceae</taxon>
        <taxon>Carduoideae</taxon>
        <taxon>Cardueae</taxon>
        <taxon>Arctiinae</taxon>
        <taxon>Arctium</taxon>
    </lineage>
</organism>
<comment type="caution">
    <text evidence="1">The sequence shown here is derived from an EMBL/GenBank/DDBJ whole genome shotgun (WGS) entry which is preliminary data.</text>
</comment>
<accession>A0ACB8YH89</accession>
<reference evidence="2" key="1">
    <citation type="journal article" date="2022" name="Mol. Ecol. Resour.">
        <title>The genomes of chicory, endive, great burdock and yacon provide insights into Asteraceae palaeo-polyploidization history and plant inulin production.</title>
        <authorList>
            <person name="Fan W."/>
            <person name="Wang S."/>
            <person name="Wang H."/>
            <person name="Wang A."/>
            <person name="Jiang F."/>
            <person name="Liu H."/>
            <person name="Zhao H."/>
            <person name="Xu D."/>
            <person name="Zhang Y."/>
        </authorList>
    </citation>
    <scope>NUCLEOTIDE SEQUENCE [LARGE SCALE GENOMIC DNA]</scope>
    <source>
        <strain evidence="2">cv. Niubang</strain>
    </source>
</reference>
<protein>
    <submittedName>
        <fullName evidence="1">Uncharacterized protein</fullName>
    </submittedName>
</protein>